<dbReference type="Proteomes" id="UP000646579">
    <property type="component" value="Unassembled WGS sequence"/>
</dbReference>
<dbReference type="AlphaFoldDB" id="A0A918VPP4"/>
<dbReference type="Pfam" id="PF14022">
    <property type="entry name" value="DUF4238"/>
    <property type="match status" value="1"/>
</dbReference>
<comment type="caution">
    <text evidence="1">The sequence shown here is derived from an EMBL/GenBank/DDBJ whole genome shotgun (WGS) entry which is preliminary data.</text>
</comment>
<sequence>MSESRQNPAHKHHYIPAFYLKRWATGVDGKLTEFRRVHGNRIAVRRAHPNATGFMDRLYELQHVEPAAASILETHFFAPIDNAASDALDLLDQPNIWEGNWTARRTSAWSRFIYSLLVRSPEDVAVFRREWPREIRQIDAADEEDYKEHAPPGFDGSILDLIDSMTEREHELSMAQVFAYCIDSSRVAQEINNLHWSVYNNFSDRTFLTSDRPVIRTAALLRKGGHLLLPIGPRKLFLAATDDTMAAGLSKVRPRDLVAYVNQAVTEGAANYVYAVDERQSRFIHNRFGKTPQPRLIEAVFATRRERSLTG</sequence>
<dbReference type="InterPro" id="IPR025332">
    <property type="entry name" value="DUF4238"/>
</dbReference>
<gene>
    <name evidence="1" type="ORF">GCM10007989_04720</name>
</gene>
<evidence type="ECO:0008006" key="3">
    <source>
        <dbReference type="Google" id="ProtNLM"/>
    </source>
</evidence>
<organism evidence="1 2">
    <name type="scientific">Devosia pacifica</name>
    <dbReference type="NCBI Taxonomy" id="1335967"/>
    <lineage>
        <taxon>Bacteria</taxon>
        <taxon>Pseudomonadati</taxon>
        <taxon>Pseudomonadota</taxon>
        <taxon>Alphaproteobacteria</taxon>
        <taxon>Hyphomicrobiales</taxon>
        <taxon>Devosiaceae</taxon>
        <taxon>Devosia</taxon>
    </lineage>
</organism>
<name>A0A918VPP4_9HYPH</name>
<keyword evidence="2" id="KW-1185">Reference proteome</keyword>
<evidence type="ECO:0000313" key="1">
    <source>
        <dbReference type="EMBL" id="GHA13193.1"/>
    </source>
</evidence>
<accession>A0A918VPP4</accession>
<evidence type="ECO:0000313" key="2">
    <source>
        <dbReference type="Proteomes" id="UP000646579"/>
    </source>
</evidence>
<dbReference type="RefSeq" id="WP_189422969.1">
    <property type="nucleotide sequence ID" value="NZ_BMZE01000001.1"/>
</dbReference>
<reference evidence="1" key="1">
    <citation type="journal article" date="2014" name="Int. J. Syst. Evol. Microbiol.">
        <title>Complete genome sequence of Corynebacterium casei LMG S-19264T (=DSM 44701T), isolated from a smear-ripened cheese.</title>
        <authorList>
            <consortium name="US DOE Joint Genome Institute (JGI-PGF)"/>
            <person name="Walter F."/>
            <person name="Albersmeier A."/>
            <person name="Kalinowski J."/>
            <person name="Ruckert C."/>
        </authorList>
    </citation>
    <scope>NUCLEOTIDE SEQUENCE</scope>
    <source>
        <strain evidence="1">KCTC 32437</strain>
    </source>
</reference>
<dbReference type="EMBL" id="BMZE01000001">
    <property type="protein sequence ID" value="GHA13193.1"/>
    <property type="molecule type" value="Genomic_DNA"/>
</dbReference>
<reference evidence="1" key="2">
    <citation type="submission" date="2020-09" db="EMBL/GenBank/DDBJ databases">
        <authorList>
            <person name="Sun Q."/>
            <person name="Kim S."/>
        </authorList>
    </citation>
    <scope>NUCLEOTIDE SEQUENCE</scope>
    <source>
        <strain evidence="1">KCTC 32437</strain>
    </source>
</reference>
<protein>
    <recommendedName>
        <fullName evidence="3">DUF4238 domain-containing protein</fullName>
    </recommendedName>
</protein>
<proteinExistence type="predicted"/>